<dbReference type="PANTHER" id="PTHR46082:SF11">
    <property type="entry name" value="AAA+ ATPASE DOMAIN-CONTAINING PROTEIN-RELATED"/>
    <property type="match status" value="1"/>
</dbReference>
<gene>
    <name evidence="1" type="ORF">K444DRAFT_639073</name>
</gene>
<sequence length="586" mass="66324">MSRYTERPETLPNPLIVIPFSRDTDFVERGILDQIYQKCTVLGSRIALVGLGGIGFRDIANYIKIFGRLNPMANIFQLVYDWLCNDREGKWVLILDNVDYAGFLVEAPTGDQDRHTNSRGSEKVKRLVEYLLQCPHRSILIIIRSKSAALKVAEQGGIIIVELMNRADGLALFEKKLGWYDNGEDVNELAAVLEYMPLAIVQATAYISQRVPCYSVRYKKTSLLNCDGGQLRRDGEAKNSIIIIWQISFDNNDEDEGLQSSVNDGFEDDLLVLRNYSFISDNIDGITFEMYGLKGAFLRNLDAGLPIGEYKNWKRCRALFPYAQSVAVQKPKESDSLIDWALVLYKAVWYAWRMGKGVEAENLLVRVMKVRKKIFGNEYEDTLGGMAIAGLAYNLNGRKDNTEKLEVQVMETSKTKLGTSKTKLGVDYPDTLLSMANLVLMLWNQGRKTKLGVDYPDTLSSIANLTYKTKLGVDYPDILLSIANLVIYKTKLGVNYLSILLSMANLISKTKLGVNYPSILLSITNLVVIYRDQDRKTKLEIDYLDILLNIANLVVIYRNQNRKTKLGIDYLDILLNIANLVVIYRN</sequence>
<dbReference type="InterPro" id="IPR027417">
    <property type="entry name" value="P-loop_NTPase"/>
</dbReference>
<accession>A0A2J6TV62</accession>
<evidence type="ECO:0000313" key="2">
    <source>
        <dbReference type="Proteomes" id="UP000235371"/>
    </source>
</evidence>
<dbReference type="OrthoDB" id="1658288at2759"/>
<evidence type="ECO:0000313" key="1">
    <source>
        <dbReference type="EMBL" id="PMD66895.1"/>
    </source>
</evidence>
<name>A0A2J6TV62_9HELO</name>
<dbReference type="InterPro" id="IPR053137">
    <property type="entry name" value="NLR-like"/>
</dbReference>
<dbReference type="SUPFAM" id="SSF52540">
    <property type="entry name" value="P-loop containing nucleoside triphosphate hydrolases"/>
    <property type="match status" value="1"/>
</dbReference>
<dbReference type="Proteomes" id="UP000235371">
    <property type="component" value="Unassembled WGS sequence"/>
</dbReference>
<dbReference type="STRING" id="1095630.A0A2J6TV62"/>
<dbReference type="PANTHER" id="PTHR46082">
    <property type="entry name" value="ATP/GTP-BINDING PROTEIN-RELATED"/>
    <property type="match status" value="1"/>
</dbReference>
<dbReference type="EMBL" id="KZ613740">
    <property type="protein sequence ID" value="PMD66895.1"/>
    <property type="molecule type" value="Genomic_DNA"/>
</dbReference>
<dbReference type="Gene3D" id="1.25.40.10">
    <property type="entry name" value="Tetratricopeptide repeat domain"/>
    <property type="match status" value="1"/>
</dbReference>
<dbReference type="InParanoid" id="A0A2J6TV62"/>
<dbReference type="RefSeq" id="XP_024743799.1">
    <property type="nucleotide sequence ID" value="XM_024884333.1"/>
</dbReference>
<protein>
    <recommendedName>
        <fullName evidence="3">NB-ARC domain-containing protein</fullName>
    </recommendedName>
</protein>
<organism evidence="1 2">
    <name type="scientific">Hyaloscypha bicolor E</name>
    <dbReference type="NCBI Taxonomy" id="1095630"/>
    <lineage>
        <taxon>Eukaryota</taxon>
        <taxon>Fungi</taxon>
        <taxon>Dikarya</taxon>
        <taxon>Ascomycota</taxon>
        <taxon>Pezizomycotina</taxon>
        <taxon>Leotiomycetes</taxon>
        <taxon>Helotiales</taxon>
        <taxon>Hyaloscyphaceae</taxon>
        <taxon>Hyaloscypha</taxon>
        <taxon>Hyaloscypha bicolor</taxon>
    </lineage>
</organism>
<dbReference type="AlphaFoldDB" id="A0A2J6TV62"/>
<dbReference type="InterPro" id="IPR011990">
    <property type="entry name" value="TPR-like_helical_dom_sf"/>
</dbReference>
<reference evidence="1 2" key="1">
    <citation type="submission" date="2016-04" db="EMBL/GenBank/DDBJ databases">
        <title>A degradative enzymes factory behind the ericoid mycorrhizal symbiosis.</title>
        <authorList>
            <consortium name="DOE Joint Genome Institute"/>
            <person name="Martino E."/>
            <person name="Morin E."/>
            <person name="Grelet G."/>
            <person name="Kuo A."/>
            <person name="Kohler A."/>
            <person name="Daghino S."/>
            <person name="Barry K."/>
            <person name="Choi C."/>
            <person name="Cichocki N."/>
            <person name="Clum A."/>
            <person name="Copeland A."/>
            <person name="Hainaut M."/>
            <person name="Haridas S."/>
            <person name="Labutti K."/>
            <person name="Lindquist E."/>
            <person name="Lipzen A."/>
            <person name="Khouja H.-R."/>
            <person name="Murat C."/>
            <person name="Ohm R."/>
            <person name="Olson A."/>
            <person name="Spatafora J."/>
            <person name="Veneault-Fourrey C."/>
            <person name="Henrissat B."/>
            <person name="Grigoriev I."/>
            <person name="Martin F."/>
            <person name="Perotto S."/>
        </authorList>
    </citation>
    <scope>NUCLEOTIDE SEQUENCE [LARGE SCALE GENOMIC DNA]</scope>
    <source>
        <strain evidence="1 2">E</strain>
    </source>
</reference>
<evidence type="ECO:0008006" key="3">
    <source>
        <dbReference type="Google" id="ProtNLM"/>
    </source>
</evidence>
<dbReference type="GeneID" id="36592410"/>
<proteinExistence type="predicted"/>
<keyword evidence="2" id="KW-1185">Reference proteome</keyword>